<dbReference type="Proteomes" id="UP001322744">
    <property type="component" value="Chromosome"/>
</dbReference>
<proteinExistence type="predicted"/>
<dbReference type="InterPro" id="IPR036188">
    <property type="entry name" value="FAD/NAD-bd_sf"/>
</dbReference>
<accession>A0ABZ0U345</accession>
<protein>
    <recommendedName>
        <fullName evidence="3">FAD-binding domain-containing protein</fullName>
    </recommendedName>
</protein>
<gene>
    <name evidence="1" type="ORF">SOJ16_000036</name>
</gene>
<dbReference type="SUPFAM" id="SSF51905">
    <property type="entry name" value="FAD/NAD(P)-binding domain"/>
    <property type="match status" value="1"/>
</dbReference>
<evidence type="ECO:0000313" key="2">
    <source>
        <dbReference type="Proteomes" id="UP001322744"/>
    </source>
</evidence>
<sequence length="95" mass="10554">MRGNKKIALIGEAAGFISPSSAEGLSYAFKSALDLANALEEGLEDYELKYKDNTANLINNIFLKNIKSKAMYNIFLRSIIMRSGLMSIDMNPNLF</sequence>
<dbReference type="Gene3D" id="3.50.50.60">
    <property type="entry name" value="FAD/NAD(P)-binding domain"/>
    <property type="match status" value="1"/>
</dbReference>
<dbReference type="EMBL" id="CP139957">
    <property type="protein sequence ID" value="WPX08879.1"/>
    <property type="molecule type" value="Genomic_DNA"/>
</dbReference>
<evidence type="ECO:0000313" key="1">
    <source>
        <dbReference type="EMBL" id="WPX08879.1"/>
    </source>
</evidence>
<name>A0ABZ0U345_9FIRM</name>
<reference evidence="1 2" key="1">
    <citation type="submission" date="2023-12" db="EMBL/GenBank/DDBJ databases">
        <authorList>
            <person name="Manesh M.J.H."/>
            <person name="Bing R.G."/>
            <person name="Willard D.J."/>
            <person name="Kelly R.M."/>
        </authorList>
    </citation>
    <scope>NUCLEOTIDE SEQUENCE [LARGE SCALE GENOMIC DNA]</scope>
    <source>
        <strain evidence="1 2">DSM 8977</strain>
    </source>
</reference>
<organism evidence="1 2">
    <name type="scientific">Anaerocellum danielii</name>
    <dbReference type="NCBI Taxonomy" id="1387557"/>
    <lineage>
        <taxon>Bacteria</taxon>
        <taxon>Bacillati</taxon>
        <taxon>Bacillota</taxon>
        <taxon>Bacillota incertae sedis</taxon>
        <taxon>Caldicellulosiruptorales</taxon>
        <taxon>Caldicellulosiruptoraceae</taxon>
        <taxon>Anaerocellum</taxon>
    </lineage>
</organism>
<dbReference type="RefSeq" id="WP_108721006.1">
    <property type="nucleotide sequence ID" value="NZ_CP139957.1"/>
</dbReference>
<keyword evidence="2" id="KW-1185">Reference proteome</keyword>
<evidence type="ECO:0008006" key="3">
    <source>
        <dbReference type="Google" id="ProtNLM"/>
    </source>
</evidence>